<dbReference type="AlphaFoldDB" id="A0AA45R6Y3"/>
<accession>A0AA45R6Y3</accession>
<sequence length="189" mass="20914">MRSTIPLVVCMVAQLVVVVLVVVGEQPNGFLAALVTAAFAETLPDLWSRAARLRKRIAAERRGEAAGRRSVERERWGMAGRGGARGERDYWEKARTEKARQRRTGKKPGRRPDGKRARPALRGSAKPRTAAPSPRVVAQSVWLFPLWRVPPRHTTRAAATGRSVTGYTPDDAAFTLHRYRVNSPVLSDA</sequence>
<evidence type="ECO:0000313" key="2">
    <source>
        <dbReference type="EMBL" id="QUF07324.1"/>
    </source>
</evidence>
<dbReference type="EMBL" id="CP073249">
    <property type="protein sequence ID" value="QUF07324.1"/>
    <property type="molecule type" value="Genomic_DNA"/>
</dbReference>
<gene>
    <name evidence="2" type="ORF">KCV87_15595</name>
</gene>
<feature type="compositionally biased region" description="Basic residues" evidence="1">
    <location>
        <begin position="100"/>
        <end position="109"/>
    </location>
</feature>
<reference evidence="2" key="1">
    <citation type="submission" date="2021-04" db="EMBL/GenBank/DDBJ databases">
        <title>Genomic sequence of Actinosynnema pretiosum subsp. pretiosum ATCC 31280 (C-14919).</title>
        <authorList>
            <person name="Bai L."/>
            <person name="Wang X."/>
            <person name="Xiao Y."/>
        </authorList>
    </citation>
    <scope>NUCLEOTIDE SEQUENCE</scope>
    <source>
        <strain evidence="2">ATCC 31280</strain>
    </source>
</reference>
<evidence type="ECO:0000256" key="1">
    <source>
        <dbReference type="SAM" id="MobiDB-lite"/>
    </source>
</evidence>
<organism evidence="2 3">
    <name type="scientific">Actinosynnema pretiosum subsp. pretiosum</name>
    <dbReference type="NCBI Taxonomy" id="103721"/>
    <lineage>
        <taxon>Bacteria</taxon>
        <taxon>Bacillati</taxon>
        <taxon>Actinomycetota</taxon>
        <taxon>Actinomycetes</taxon>
        <taxon>Pseudonocardiales</taxon>
        <taxon>Pseudonocardiaceae</taxon>
        <taxon>Actinosynnema</taxon>
    </lineage>
</organism>
<feature type="compositionally biased region" description="Basic and acidic residues" evidence="1">
    <location>
        <begin position="84"/>
        <end position="99"/>
    </location>
</feature>
<evidence type="ECO:0000313" key="3">
    <source>
        <dbReference type="Proteomes" id="UP000677152"/>
    </source>
</evidence>
<feature type="region of interest" description="Disordered" evidence="1">
    <location>
        <begin position="77"/>
        <end position="133"/>
    </location>
</feature>
<proteinExistence type="predicted"/>
<protein>
    <submittedName>
        <fullName evidence="2">Uncharacterized protein</fullName>
    </submittedName>
</protein>
<name>A0AA45R6Y3_9PSEU</name>
<dbReference type="Proteomes" id="UP000677152">
    <property type="component" value="Chromosome"/>
</dbReference>